<dbReference type="InterPro" id="IPR007214">
    <property type="entry name" value="YbaK/aa-tRNA-synth-assoc-dom"/>
</dbReference>
<protein>
    <recommendedName>
        <fullName evidence="4">Cys-tRNA(Pro)/Cys-tRNA(Cys) deacylase</fullName>
        <ecNumber evidence="4">4.2.-.-</ecNumber>
    </recommendedName>
</protein>
<dbReference type="InterPro" id="IPR036754">
    <property type="entry name" value="YbaK/aa-tRNA-synt-asso_dom_sf"/>
</dbReference>
<comment type="caution">
    <text evidence="6">The sequence shown here is derived from an EMBL/GenBank/DDBJ whole genome shotgun (WGS) entry which is preliminary data.</text>
</comment>
<evidence type="ECO:0000313" key="7">
    <source>
        <dbReference type="Proteomes" id="UP000537326"/>
    </source>
</evidence>
<dbReference type="Proteomes" id="UP000537326">
    <property type="component" value="Unassembled WGS sequence"/>
</dbReference>
<feature type="domain" description="YbaK/aminoacyl-tRNA synthetase-associated" evidence="5">
    <location>
        <begin position="41"/>
        <end position="152"/>
    </location>
</feature>
<dbReference type="Gene3D" id="3.90.960.10">
    <property type="entry name" value="YbaK/aminoacyl-tRNA synthetase-associated domain"/>
    <property type="match status" value="1"/>
</dbReference>
<keyword evidence="6" id="KW-0378">Hydrolase</keyword>
<proteinExistence type="inferred from homology"/>
<evidence type="ECO:0000256" key="1">
    <source>
        <dbReference type="ARBA" id="ARBA00009798"/>
    </source>
</evidence>
<dbReference type="RefSeq" id="WP_179531376.1">
    <property type="nucleotide sequence ID" value="NZ_BAAAPP010000010.1"/>
</dbReference>
<comment type="similarity">
    <text evidence="1 4">Belongs to the prolyl-tRNA editing family. YbaK/EbsC subfamily.</text>
</comment>
<sequence>MAKKTKQSAGTPATVALIRAGVEFTVHPYEHDPRAESYGLEAAEALGLAPEQVFKTLFASLDGRLVVGVVPVTGHLDLKALARALGASKAVMADPSAAERATGYVVGGISPVGQKRAHPTVVDESALTHDRVYVSGGRRGLDLGLSPADLVRVTDAVTARIGR</sequence>
<dbReference type="GO" id="GO:0002161">
    <property type="term" value="F:aminoacyl-tRNA deacylase activity"/>
    <property type="evidence" value="ECO:0007669"/>
    <property type="project" value="InterPro"/>
</dbReference>
<dbReference type="InterPro" id="IPR004369">
    <property type="entry name" value="Prolyl-tRNA_editing_YbaK/EbsC"/>
</dbReference>
<evidence type="ECO:0000256" key="4">
    <source>
        <dbReference type="PIRNR" id="PIRNR006181"/>
    </source>
</evidence>
<evidence type="ECO:0000259" key="5">
    <source>
        <dbReference type="Pfam" id="PF04073"/>
    </source>
</evidence>
<name>A0A7Y9YE56_9ACTN</name>
<dbReference type="CDD" id="cd00002">
    <property type="entry name" value="YbaK_deacylase"/>
    <property type="match status" value="1"/>
</dbReference>
<dbReference type="PIRSF" id="PIRSF006181">
    <property type="entry name" value="EbsC_YbaK"/>
    <property type="match status" value="1"/>
</dbReference>
<dbReference type="Pfam" id="PF04073">
    <property type="entry name" value="tRNA_edit"/>
    <property type="match status" value="1"/>
</dbReference>
<keyword evidence="7" id="KW-1185">Reference proteome</keyword>
<reference evidence="6 7" key="1">
    <citation type="submission" date="2020-07" db="EMBL/GenBank/DDBJ databases">
        <title>Sequencing the genomes of 1000 actinobacteria strains.</title>
        <authorList>
            <person name="Klenk H.-P."/>
        </authorList>
    </citation>
    <scope>NUCLEOTIDE SEQUENCE [LARGE SCALE GENOMIC DNA]</scope>
    <source>
        <strain evidence="6 7">DSM 18248</strain>
    </source>
</reference>
<gene>
    <name evidence="6" type="ORF">BKA05_002075</name>
</gene>
<dbReference type="NCBIfam" id="TIGR00011">
    <property type="entry name" value="YbaK_EbsC"/>
    <property type="match status" value="1"/>
</dbReference>
<dbReference type="SUPFAM" id="SSF55826">
    <property type="entry name" value="YbaK/ProRS associated domain"/>
    <property type="match status" value="1"/>
</dbReference>
<dbReference type="GO" id="GO:0016829">
    <property type="term" value="F:lyase activity"/>
    <property type="evidence" value="ECO:0007669"/>
    <property type="project" value="UniProtKB-KW"/>
</dbReference>
<organism evidence="6 7">
    <name type="scientific">Nocardioides marinus</name>
    <dbReference type="NCBI Taxonomy" id="374514"/>
    <lineage>
        <taxon>Bacteria</taxon>
        <taxon>Bacillati</taxon>
        <taxon>Actinomycetota</taxon>
        <taxon>Actinomycetes</taxon>
        <taxon>Propionibacteriales</taxon>
        <taxon>Nocardioidaceae</taxon>
        <taxon>Nocardioides</taxon>
    </lineage>
</organism>
<dbReference type="EMBL" id="JACBZI010000001">
    <property type="protein sequence ID" value="NYI10560.1"/>
    <property type="molecule type" value="Genomic_DNA"/>
</dbReference>
<dbReference type="PANTHER" id="PTHR30411:SF0">
    <property type="entry name" value="CYS-TRNA(PRO)_CYS-TRNA(CYS) DEACYLASE YBAK"/>
    <property type="match status" value="1"/>
</dbReference>
<evidence type="ECO:0000313" key="6">
    <source>
        <dbReference type="EMBL" id="NYI10560.1"/>
    </source>
</evidence>
<dbReference type="PANTHER" id="PTHR30411">
    <property type="entry name" value="CYTOPLASMIC PROTEIN"/>
    <property type="match status" value="1"/>
</dbReference>
<accession>A0A7Y9YE56</accession>
<dbReference type="GO" id="GO:0006412">
    <property type="term" value="P:translation"/>
    <property type="evidence" value="ECO:0007669"/>
    <property type="project" value="UniProtKB-KW"/>
</dbReference>
<dbReference type="EC" id="4.2.-.-" evidence="4"/>
<keyword evidence="3 4" id="KW-0456">Lyase</keyword>
<evidence type="ECO:0000256" key="2">
    <source>
        <dbReference type="ARBA" id="ARBA00022917"/>
    </source>
</evidence>
<evidence type="ECO:0000256" key="3">
    <source>
        <dbReference type="ARBA" id="ARBA00023239"/>
    </source>
</evidence>
<keyword evidence="2 4" id="KW-0648">Protein biosynthesis</keyword>
<dbReference type="AlphaFoldDB" id="A0A7Y9YE56"/>